<dbReference type="RefSeq" id="XP_018319225.1">
    <property type="nucleotide sequence ID" value="XM_018463723.1"/>
</dbReference>
<dbReference type="PANTHER" id="PTHR23292:SF6">
    <property type="entry name" value="FI16602P1-RELATED"/>
    <property type="match status" value="1"/>
</dbReference>
<keyword evidence="5" id="KW-0479">Metal-binding</keyword>
<reference evidence="11" key="1">
    <citation type="submission" date="2025-08" db="UniProtKB">
        <authorList>
            <consortium name="RefSeq"/>
        </authorList>
    </citation>
    <scope>IDENTIFICATION</scope>
    <source>
        <tissue evidence="11">Entire body</tissue>
    </source>
</reference>
<name>A0A1W4WGT3_AGRPL</name>
<dbReference type="GeneID" id="108732765"/>
<dbReference type="SMART" id="SM00714">
    <property type="entry name" value="LITAF"/>
    <property type="match status" value="1"/>
</dbReference>
<dbReference type="InterPro" id="IPR037519">
    <property type="entry name" value="LITAF_fam"/>
</dbReference>
<keyword evidence="7" id="KW-0472">Membrane</keyword>
<evidence type="ECO:0000313" key="10">
    <source>
        <dbReference type="Proteomes" id="UP000192223"/>
    </source>
</evidence>
<keyword evidence="10" id="KW-1185">Reference proteome</keyword>
<evidence type="ECO:0000313" key="11">
    <source>
        <dbReference type="RefSeq" id="XP_018319225.1"/>
    </source>
</evidence>
<accession>A0A1W4WGT3</accession>
<protein>
    <submittedName>
        <fullName evidence="11">Uncharacterized protein LOC108732765 isoform X1</fullName>
    </submittedName>
</protein>
<dbReference type="AlphaFoldDB" id="A0A1W4WGT3"/>
<evidence type="ECO:0000256" key="8">
    <source>
        <dbReference type="SAM" id="MobiDB-lite"/>
    </source>
</evidence>
<evidence type="ECO:0000256" key="6">
    <source>
        <dbReference type="ARBA" id="ARBA00022833"/>
    </source>
</evidence>
<dbReference type="GO" id="GO:0005765">
    <property type="term" value="C:lysosomal membrane"/>
    <property type="evidence" value="ECO:0007669"/>
    <property type="project" value="UniProtKB-SubCell"/>
</dbReference>
<dbReference type="GO" id="GO:0008270">
    <property type="term" value="F:zinc ion binding"/>
    <property type="evidence" value="ECO:0007669"/>
    <property type="project" value="TreeGrafter"/>
</dbReference>
<evidence type="ECO:0000256" key="2">
    <source>
        <dbReference type="ARBA" id="ARBA00004481"/>
    </source>
</evidence>
<evidence type="ECO:0000256" key="3">
    <source>
        <dbReference type="ARBA" id="ARBA00004630"/>
    </source>
</evidence>
<feature type="region of interest" description="Disordered" evidence="8">
    <location>
        <begin position="173"/>
        <end position="198"/>
    </location>
</feature>
<evidence type="ECO:0000259" key="9">
    <source>
        <dbReference type="PROSITE" id="PS51837"/>
    </source>
</evidence>
<dbReference type="GO" id="GO:0031902">
    <property type="term" value="C:late endosome membrane"/>
    <property type="evidence" value="ECO:0007669"/>
    <property type="project" value="UniProtKB-SubCell"/>
</dbReference>
<comment type="similarity">
    <text evidence="4">Belongs to the CDIP1/LITAF family.</text>
</comment>
<sequence>MSEERNDKLQVQNSSLSVNEDLDIEQSSDNETALGLGVVKQNSFSVDLRNQQRDLHENVHKSFPCSINNINTTPKIPSLSKWVASNVQSITKFLKHNHGSGSTEVIIDTGCKSISTSSTQFSEVHSAVPGVKVTTTLNDEAEASTSRKCEMTVSNQQVNFSFVEQTNAQDNPFYSRSHCSSMQANRPSSSRSTPVNQQSPEMFISSQELTSTIPHPRKDPTDNQPVNIVFGNIEAIVNQALNISDQKEREATHSSVTLEPPPSRDELLVIGQAIPPETDSRLEVLISPPPYPPRIIQGPPSISGAPPSYSAVMRLGSEPIWGRAIAIRPSPPFIAPPPPPAYTQAVGYAPPDRSYASSGLEDAESYSDWIRYTLDQMVWGSDPITMICPRCANVIMTSTYARRSGLSHLSAVAMFFCGCWPCCLLPYCMDSCKNTYHYCPRCQAFLGVYRPWRQTETMLLH</sequence>
<feature type="compositionally biased region" description="Polar residues" evidence="8">
    <location>
        <begin position="9"/>
        <end position="18"/>
    </location>
</feature>
<keyword evidence="6" id="KW-0862">Zinc</keyword>
<dbReference type="KEGG" id="apln:108732765"/>
<dbReference type="Pfam" id="PF10601">
    <property type="entry name" value="zf-LITAF-like"/>
    <property type="match status" value="1"/>
</dbReference>
<dbReference type="InParanoid" id="A0A1W4WGT3"/>
<feature type="region of interest" description="Disordered" evidence="8">
    <location>
        <begin position="1"/>
        <end position="21"/>
    </location>
</feature>
<dbReference type="InterPro" id="IPR006629">
    <property type="entry name" value="LITAF"/>
</dbReference>
<dbReference type="Proteomes" id="UP000192223">
    <property type="component" value="Unplaced"/>
</dbReference>
<dbReference type="STRING" id="224129.A0A1W4WGT3"/>
<dbReference type="OrthoDB" id="5599753at2759"/>
<evidence type="ECO:0000256" key="5">
    <source>
        <dbReference type="ARBA" id="ARBA00022723"/>
    </source>
</evidence>
<evidence type="ECO:0000256" key="4">
    <source>
        <dbReference type="ARBA" id="ARBA00005975"/>
    </source>
</evidence>
<dbReference type="PANTHER" id="PTHR23292">
    <property type="entry name" value="LIPOPOLYSACCHARIDE-INDUCED TUMOR NECROSIS FACTOR-ALPHA FACTOR"/>
    <property type="match status" value="1"/>
</dbReference>
<evidence type="ECO:0000256" key="1">
    <source>
        <dbReference type="ARBA" id="ARBA00004414"/>
    </source>
</evidence>
<gene>
    <name evidence="11" type="primary">LOC108732765</name>
</gene>
<feature type="domain" description="LITAF" evidence="9">
    <location>
        <begin position="368"/>
        <end position="451"/>
    </location>
</feature>
<organism evidence="10 11">
    <name type="scientific">Agrilus planipennis</name>
    <name type="common">Emerald ash borer</name>
    <name type="synonym">Agrilus marcopoli</name>
    <dbReference type="NCBI Taxonomy" id="224129"/>
    <lineage>
        <taxon>Eukaryota</taxon>
        <taxon>Metazoa</taxon>
        <taxon>Ecdysozoa</taxon>
        <taxon>Arthropoda</taxon>
        <taxon>Hexapoda</taxon>
        <taxon>Insecta</taxon>
        <taxon>Pterygota</taxon>
        <taxon>Neoptera</taxon>
        <taxon>Endopterygota</taxon>
        <taxon>Coleoptera</taxon>
        <taxon>Polyphaga</taxon>
        <taxon>Elateriformia</taxon>
        <taxon>Buprestoidea</taxon>
        <taxon>Buprestidae</taxon>
        <taxon>Agrilinae</taxon>
        <taxon>Agrilus</taxon>
    </lineage>
</organism>
<comment type="subcellular location">
    <subcellularLocation>
        <location evidence="2">Endosome membrane</location>
        <topology evidence="2">Peripheral membrane protein</topology>
    </subcellularLocation>
    <subcellularLocation>
        <location evidence="1">Late endosome membrane</location>
    </subcellularLocation>
    <subcellularLocation>
        <location evidence="3">Lysosome membrane</location>
        <topology evidence="3">Peripheral membrane protein</topology>
        <orientation evidence="3">Cytoplasmic side</orientation>
    </subcellularLocation>
</comment>
<dbReference type="PROSITE" id="PS51837">
    <property type="entry name" value="LITAF"/>
    <property type="match status" value="1"/>
</dbReference>
<evidence type="ECO:0000256" key="7">
    <source>
        <dbReference type="ARBA" id="ARBA00023136"/>
    </source>
</evidence>
<proteinExistence type="inferred from homology"/>